<sequence>MKKLYNIVVGIVMIGITLTSCLDTKSDQILLPSDLDLNSPDKNFYSMNGVLNQLEKLTLRYVILGELRGDLMETTSYSDEELNEVYNFEAGPDNKFNNVGDYYSVINLCNYMIANIDTAITMKNEQVNLRDYAAAKGIRAWTYMQLALNYGEAKYYTNVIEDVSDANKNYPSYGIEELAGELIDDLIAWRDIQAPDKYESANMFFSIRMLLGDMYLWTGQYESAAREYYHLINNNPATTQNAYYIDVDYNNRAYLDNNTIIGWRASWHNLFRGLEHNTITLVNGSSEYNAEGSPLDSLNQYMNELAPSDIALNNWDSQIYYVTSTITDEGDYRGETGTAGSYSLLSSNTEKGQIVKFQNLSTETRRSVVLYRAAHLYLRYAEAVNRLGKPNLAFAVLKNGLGPYTLANDNLVPRHEKYSTYTDTTGTLIGYVDFTASNYITTIVDDDEVERTVQRNIGVHKRGCGNVELSETFIIPEQASLEDSIQYVEDKIIEELALETAFEGNRFHDLMRIAKRRGSNAYLADKVAEKYTNADAIRAKLMEEANWYLPTK</sequence>
<keyword evidence="3" id="KW-1185">Reference proteome</keyword>
<dbReference type="InterPro" id="IPR019734">
    <property type="entry name" value="TPR_rpt"/>
</dbReference>
<dbReference type="InterPro" id="IPR011990">
    <property type="entry name" value="TPR-like_helical_dom_sf"/>
</dbReference>
<dbReference type="Proteomes" id="UP000708576">
    <property type="component" value="Unassembled WGS sequence"/>
</dbReference>
<organism evidence="2 3">
    <name type="scientific">Carboxylicivirga linearis</name>
    <dbReference type="NCBI Taxonomy" id="1628157"/>
    <lineage>
        <taxon>Bacteria</taxon>
        <taxon>Pseudomonadati</taxon>
        <taxon>Bacteroidota</taxon>
        <taxon>Bacteroidia</taxon>
        <taxon>Marinilabiliales</taxon>
        <taxon>Marinilabiliaceae</taxon>
        <taxon>Carboxylicivirga</taxon>
    </lineage>
</organism>
<feature type="repeat" description="TPR" evidence="1">
    <location>
        <begin position="205"/>
        <end position="238"/>
    </location>
</feature>
<dbReference type="SUPFAM" id="SSF48452">
    <property type="entry name" value="TPR-like"/>
    <property type="match status" value="1"/>
</dbReference>
<comment type="caution">
    <text evidence="2">The sequence shown here is derived from an EMBL/GenBank/DDBJ whole genome shotgun (WGS) entry which is preliminary data.</text>
</comment>
<gene>
    <name evidence="2" type="ORF">KEM10_15135</name>
</gene>
<proteinExistence type="predicted"/>
<evidence type="ECO:0000313" key="2">
    <source>
        <dbReference type="EMBL" id="MBS2099628.1"/>
    </source>
</evidence>
<keyword evidence="1" id="KW-0802">TPR repeat</keyword>
<reference evidence="2 3" key="1">
    <citation type="journal article" date="2015" name="Int. J. Syst. Evol. Microbiol.">
        <title>Carboxylicivirga linearis sp. nov., isolated from a sea cucumber culture pond.</title>
        <authorList>
            <person name="Wang F.Q."/>
            <person name="Zhou Y.X."/>
            <person name="Lin X.Z."/>
            <person name="Chen G.J."/>
            <person name="Du Z.J."/>
        </authorList>
    </citation>
    <scope>NUCLEOTIDE SEQUENCE [LARGE SCALE GENOMIC DNA]</scope>
    <source>
        <strain evidence="2 3">FB218</strain>
    </source>
</reference>
<evidence type="ECO:0000313" key="3">
    <source>
        <dbReference type="Proteomes" id="UP000708576"/>
    </source>
</evidence>
<name>A0ABS5JXR4_9BACT</name>
<accession>A0ABS5JXR4</accession>
<dbReference type="PROSITE" id="PS51257">
    <property type="entry name" value="PROKAR_LIPOPROTEIN"/>
    <property type="match status" value="1"/>
</dbReference>
<dbReference type="EMBL" id="JAGUCO010000013">
    <property type="protein sequence ID" value="MBS2099628.1"/>
    <property type="molecule type" value="Genomic_DNA"/>
</dbReference>
<dbReference type="RefSeq" id="WP_212216872.1">
    <property type="nucleotide sequence ID" value="NZ_JAGUCO010000013.1"/>
</dbReference>
<protein>
    <submittedName>
        <fullName evidence="2">RagB/SusD family nutrient uptake outer membrane protein</fullName>
    </submittedName>
</protein>
<evidence type="ECO:0000256" key="1">
    <source>
        <dbReference type="PROSITE-ProRule" id="PRU00339"/>
    </source>
</evidence>
<dbReference type="Gene3D" id="1.25.40.390">
    <property type="match status" value="1"/>
</dbReference>
<dbReference type="PROSITE" id="PS50005">
    <property type="entry name" value="TPR"/>
    <property type="match status" value="1"/>
</dbReference>